<dbReference type="UniPathway" id="UPA00659"/>
<dbReference type="GO" id="GO:0006635">
    <property type="term" value="P:fatty acid beta-oxidation"/>
    <property type="evidence" value="ECO:0007669"/>
    <property type="project" value="UniProtKB-UniPathway"/>
</dbReference>
<evidence type="ECO:0000259" key="16">
    <source>
        <dbReference type="Pfam" id="PF02737"/>
    </source>
</evidence>
<evidence type="ECO:0000256" key="4">
    <source>
        <dbReference type="ARBA" id="ARBA00022832"/>
    </source>
</evidence>
<dbReference type="CDD" id="cd06558">
    <property type="entry name" value="crotonase-like"/>
    <property type="match status" value="1"/>
</dbReference>
<dbReference type="EMBL" id="SNXC01000002">
    <property type="protein sequence ID" value="TDP01204.1"/>
    <property type="molecule type" value="Genomic_DNA"/>
</dbReference>
<feature type="domain" description="3-hydroxyacyl-CoA dehydrogenase NAD binding" evidence="16">
    <location>
        <begin position="303"/>
        <end position="479"/>
    </location>
</feature>
<dbReference type="SUPFAM" id="SSF48179">
    <property type="entry name" value="6-phosphogluconate dehydrogenase C-terminal domain-like"/>
    <property type="match status" value="2"/>
</dbReference>
<dbReference type="AlphaFoldDB" id="A0A4R6MHH3"/>
<accession>A0A4R6MHH3</accession>
<dbReference type="OrthoDB" id="5389341at2"/>
<keyword evidence="5" id="KW-0442">Lipid degradation</keyword>
<evidence type="ECO:0000256" key="8">
    <source>
        <dbReference type="ARBA" id="ARBA00023098"/>
    </source>
</evidence>
<evidence type="ECO:0000256" key="10">
    <source>
        <dbReference type="ARBA" id="ARBA00023235"/>
    </source>
</evidence>
<dbReference type="SUPFAM" id="SSF51735">
    <property type="entry name" value="NAD(P)-binding Rossmann-fold domains"/>
    <property type="match status" value="1"/>
</dbReference>
<dbReference type="InterPro" id="IPR006108">
    <property type="entry name" value="3HC_DH_C"/>
</dbReference>
<keyword evidence="6" id="KW-0560">Oxidoreductase</keyword>
<dbReference type="Gene3D" id="1.10.1040.50">
    <property type="match status" value="1"/>
</dbReference>
<organism evidence="17 18">
    <name type="scientific">Marinomonas balearica</name>
    <dbReference type="NCBI Taxonomy" id="491947"/>
    <lineage>
        <taxon>Bacteria</taxon>
        <taxon>Pseudomonadati</taxon>
        <taxon>Pseudomonadota</taxon>
        <taxon>Gammaproteobacteria</taxon>
        <taxon>Oceanospirillales</taxon>
        <taxon>Oceanospirillaceae</taxon>
        <taxon>Marinomonas</taxon>
    </lineage>
</organism>
<dbReference type="GO" id="GO:0003857">
    <property type="term" value="F:(3S)-3-hydroxyacyl-CoA dehydrogenase (NAD+) activity"/>
    <property type="evidence" value="ECO:0007669"/>
    <property type="project" value="UniProtKB-EC"/>
</dbReference>
<evidence type="ECO:0000256" key="9">
    <source>
        <dbReference type="ARBA" id="ARBA00023140"/>
    </source>
</evidence>
<dbReference type="GO" id="GO:0070403">
    <property type="term" value="F:NAD+ binding"/>
    <property type="evidence" value="ECO:0007669"/>
    <property type="project" value="InterPro"/>
</dbReference>
<evidence type="ECO:0000256" key="11">
    <source>
        <dbReference type="ARBA" id="ARBA00023239"/>
    </source>
</evidence>
<dbReference type="Pfam" id="PF00378">
    <property type="entry name" value="ECH_1"/>
    <property type="match status" value="1"/>
</dbReference>
<evidence type="ECO:0000256" key="13">
    <source>
        <dbReference type="ARBA" id="ARBA00049556"/>
    </source>
</evidence>
<comment type="pathway">
    <text evidence="2">Lipid metabolism; fatty acid beta-oxidation.</text>
</comment>
<dbReference type="InterPro" id="IPR036291">
    <property type="entry name" value="NAD(P)-bd_dom_sf"/>
</dbReference>
<comment type="caution">
    <text evidence="17">The sequence shown here is derived from an EMBL/GenBank/DDBJ whole genome shotgun (WGS) entry which is preliminary data.</text>
</comment>
<keyword evidence="4" id="KW-0276">Fatty acid metabolism</keyword>
<evidence type="ECO:0000256" key="12">
    <source>
        <dbReference type="ARBA" id="ARBA00023268"/>
    </source>
</evidence>
<name>A0A4R6MHH3_9GAMM</name>
<evidence type="ECO:0000256" key="3">
    <source>
        <dbReference type="ARBA" id="ARBA00008750"/>
    </source>
</evidence>
<evidence type="ECO:0000256" key="14">
    <source>
        <dbReference type="RuleBase" id="RU003707"/>
    </source>
</evidence>
<keyword evidence="11" id="KW-0456">Lyase</keyword>
<keyword evidence="9" id="KW-0576">Peroxisome</keyword>
<comment type="similarity">
    <text evidence="14">Belongs to the enoyl-CoA hydratase/isomerase family.</text>
</comment>
<keyword evidence="8" id="KW-0443">Lipid metabolism</keyword>
<comment type="similarity">
    <text evidence="3">In the N-terminal section; belongs to the enoyl-CoA hydratase/isomerase family.</text>
</comment>
<dbReference type="Proteomes" id="UP000294656">
    <property type="component" value="Unassembled WGS sequence"/>
</dbReference>
<evidence type="ECO:0000256" key="2">
    <source>
        <dbReference type="ARBA" id="ARBA00005005"/>
    </source>
</evidence>
<feature type="domain" description="3-hydroxyacyl-CoA dehydrogenase C-terminal" evidence="15">
    <location>
        <begin position="483"/>
        <end position="576"/>
    </location>
</feature>
<dbReference type="GO" id="GO:0016853">
    <property type="term" value="F:isomerase activity"/>
    <property type="evidence" value="ECO:0007669"/>
    <property type="project" value="UniProtKB-KW"/>
</dbReference>
<sequence>MKDSLLKEVDSKGRNPVSLTIANGIAVIAINNPPVNAGSHPVRAGIVESLKGCTSASLKAVVIIGEGRGFSGGSDVKEFGTKLLPPEVPDVIRAIEQHPIPVIAAIHGIALGGGLELALGCDYRVGKSGALVALPEVLLGMIPGAGGTQRLPRLIGKLKALDLICSGKRVTSEMALSMGFIDSVCIGDLLSGVIHFIEDNHPLDKRLSIEQSVPVDSESELNAAIFKIKQRNKGRENISEAIRLVQASSNDHAEATLIDERQTFNKLRLSEDAFALRYLFFAEKTASRIEAINDTKATKITYVGIVGGGTMGQGIAKAVLNAGLKVVLIERDSESSERAFQAIKTSYENLEKKGIYRPDQVQNYLDNLSSTVGFEAVTECELIIEAVFEDMQIKKALLEDLDAIVPRATILATNTSYLDINQMSENLKHRERVVGLHFFSPADRMKLLEVIRAEQTSESVLATSLAFSKRLGKQTVVANVAEGFIGNRIYAAYRRRAELLVLDGACPYEVDKAIKNFGFAMGPFEVSDLSGLDIAWAMRKRKASDRDPNERYVTLADSLCVAGHFGRKTGQGWYSYQDKTALPSEFVKTLINETRTNQGIEIQNYDESEIQQQLLVSMVNEAACLIHEGVAQRASDIDVAITNGYGFPRHKGGPIYWASQQDPIHLTKILQQLSNSVGHGFKTGPVSEIVSFLTQKGGQSNA</sequence>
<dbReference type="Pfam" id="PF00725">
    <property type="entry name" value="3HCDH"/>
    <property type="match status" value="1"/>
</dbReference>
<dbReference type="InterPro" id="IPR029045">
    <property type="entry name" value="ClpP/crotonase-like_dom_sf"/>
</dbReference>
<dbReference type="PROSITE" id="PS00166">
    <property type="entry name" value="ENOYL_COA_HYDRATASE"/>
    <property type="match status" value="1"/>
</dbReference>
<dbReference type="SUPFAM" id="SSF52096">
    <property type="entry name" value="ClpP/crotonase"/>
    <property type="match status" value="1"/>
</dbReference>
<evidence type="ECO:0000313" key="17">
    <source>
        <dbReference type="EMBL" id="TDP01204.1"/>
    </source>
</evidence>
<keyword evidence="18" id="KW-1185">Reference proteome</keyword>
<dbReference type="InterPro" id="IPR006176">
    <property type="entry name" value="3-OHacyl-CoA_DH_NAD-bd"/>
</dbReference>
<dbReference type="InterPro" id="IPR008927">
    <property type="entry name" value="6-PGluconate_DH-like_C_sf"/>
</dbReference>
<reference evidence="17 18" key="1">
    <citation type="submission" date="2019-03" db="EMBL/GenBank/DDBJ databases">
        <title>Genomic Encyclopedia of Type Strains, Phase III (KMG-III): the genomes of soil and plant-associated and newly described type strains.</title>
        <authorList>
            <person name="Whitman W."/>
        </authorList>
    </citation>
    <scope>NUCLEOTIDE SEQUENCE [LARGE SCALE GENOMIC DNA]</scope>
    <source>
        <strain evidence="17 18">CECT 7378</strain>
    </source>
</reference>
<evidence type="ECO:0000259" key="15">
    <source>
        <dbReference type="Pfam" id="PF00725"/>
    </source>
</evidence>
<evidence type="ECO:0000256" key="6">
    <source>
        <dbReference type="ARBA" id="ARBA00023002"/>
    </source>
</evidence>
<comment type="catalytic activity">
    <reaction evidence="13">
        <text>a (3S)-3-hydroxyacyl-CoA + NAD(+) = a 3-oxoacyl-CoA + NADH + H(+)</text>
        <dbReference type="Rhea" id="RHEA:22432"/>
        <dbReference type="ChEBI" id="CHEBI:15378"/>
        <dbReference type="ChEBI" id="CHEBI:57318"/>
        <dbReference type="ChEBI" id="CHEBI:57540"/>
        <dbReference type="ChEBI" id="CHEBI:57945"/>
        <dbReference type="ChEBI" id="CHEBI:90726"/>
        <dbReference type="EC" id="1.1.1.35"/>
    </reaction>
</comment>
<dbReference type="PANTHER" id="PTHR23309">
    <property type="entry name" value="3-HYDROXYACYL-COA DEHYROGENASE"/>
    <property type="match status" value="1"/>
</dbReference>
<dbReference type="Pfam" id="PF02737">
    <property type="entry name" value="3HCDH_N"/>
    <property type="match status" value="1"/>
</dbReference>
<dbReference type="InterPro" id="IPR001753">
    <property type="entry name" value="Enoyl-CoA_hydra/iso"/>
</dbReference>
<dbReference type="FunFam" id="1.10.1040.50:FF:000006">
    <property type="entry name" value="Peroxisomal bifunctional enzyme"/>
    <property type="match status" value="1"/>
</dbReference>
<comment type="subcellular location">
    <subcellularLocation>
        <location evidence="1">Peroxisome</location>
    </subcellularLocation>
</comment>
<dbReference type="InterPro" id="IPR018376">
    <property type="entry name" value="Enoyl-CoA_hyd/isom_CS"/>
</dbReference>
<gene>
    <name evidence="17" type="ORF">DFP79_0105</name>
</gene>
<keyword evidence="10" id="KW-0413">Isomerase</keyword>
<dbReference type="FunFam" id="3.40.50.720:FF:000009">
    <property type="entry name" value="Fatty oxidation complex, alpha subunit"/>
    <property type="match status" value="1"/>
</dbReference>
<evidence type="ECO:0000256" key="1">
    <source>
        <dbReference type="ARBA" id="ARBA00004275"/>
    </source>
</evidence>
<keyword evidence="12" id="KW-0511">Multifunctional enzyme</keyword>
<evidence type="ECO:0000256" key="5">
    <source>
        <dbReference type="ARBA" id="ARBA00022963"/>
    </source>
</evidence>
<dbReference type="Gene3D" id="3.90.226.10">
    <property type="entry name" value="2-enoyl-CoA Hydratase, Chain A, domain 1"/>
    <property type="match status" value="1"/>
</dbReference>
<evidence type="ECO:0000256" key="7">
    <source>
        <dbReference type="ARBA" id="ARBA00023027"/>
    </source>
</evidence>
<proteinExistence type="inferred from homology"/>
<keyword evidence="7" id="KW-0520">NAD</keyword>
<protein>
    <submittedName>
        <fullName evidence="17">3-hydroxyacyl-CoA dehydrogenase</fullName>
    </submittedName>
</protein>
<dbReference type="Gene3D" id="3.40.50.720">
    <property type="entry name" value="NAD(P)-binding Rossmann-like Domain"/>
    <property type="match status" value="1"/>
</dbReference>
<evidence type="ECO:0000313" key="18">
    <source>
        <dbReference type="Proteomes" id="UP000294656"/>
    </source>
</evidence>
<dbReference type="GO" id="GO:0004300">
    <property type="term" value="F:enoyl-CoA hydratase activity"/>
    <property type="evidence" value="ECO:0007669"/>
    <property type="project" value="UniProtKB-ARBA"/>
</dbReference>